<dbReference type="GO" id="GO:0008233">
    <property type="term" value="F:peptidase activity"/>
    <property type="evidence" value="ECO:0007669"/>
    <property type="project" value="UniProtKB-KW"/>
</dbReference>
<dbReference type="GO" id="GO:0046797">
    <property type="term" value="P:viral procapsid maturation"/>
    <property type="evidence" value="ECO:0007669"/>
    <property type="project" value="UniProtKB-KW"/>
</dbReference>
<keyword evidence="5" id="KW-1273">Viral capsid maturation</keyword>
<dbReference type="GO" id="GO:0006508">
    <property type="term" value="P:proteolysis"/>
    <property type="evidence" value="ECO:0007669"/>
    <property type="project" value="UniProtKB-KW"/>
</dbReference>
<keyword evidence="3" id="KW-0378">Hydrolase</keyword>
<organism evidence="7">
    <name type="scientific">Myoviridae sp. ctZNX6</name>
    <dbReference type="NCBI Taxonomy" id="2825127"/>
    <lineage>
        <taxon>Viruses</taxon>
        <taxon>Duplodnaviria</taxon>
        <taxon>Heunggongvirae</taxon>
        <taxon>Uroviricota</taxon>
        <taxon>Caudoviricetes</taxon>
    </lineage>
</organism>
<sequence length="188" mass="21351">MQDMKTREDGDDLYLEGYFVVYNSPYELWPGATESVAPGAFSESLSGDVRALFNHNQDIVLGRTTNGTLELSDDARGLYGRVKINRNDTDALNAYQRIARGDVTGCSFGFDVEQQTEEFRDDGTIHWTLEKISPLYEVSPCTFPAYEATNISARKRDFEDAKRRRADAWKKRTMERLRKAAGKETKDA</sequence>
<evidence type="ECO:0000256" key="2">
    <source>
        <dbReference type="ARBA" id="ARBA00022670"/>
    </source>
</evidence>
<evidence type="ECO:0000313" key="7">
    <source>
        <dbReference type="EMBL" id="DAE03753.1"/>
    </source>
</evidence>
<evidence type="ECO:0000259" key="6">
    <source>
        <dbReference type="Pfam" id="PF04586"/>
    </source>
</evidence>
<proteinExistence type="predicted"/>
<evidence type="ECO:0000256" key="1">
    <source>
        <dbReference type="ARBA" id="ARBA00022612"/>
    </source>
</evidence>
<name>A0A8S5PBK4_9CAUD</name>
<evidence type="ECO:0000256" key="5">
    <source>
        <dbReference type="ARBA" id="ARBA00023045"/>
    </source>
</evidence>
<dbReference type="NCBIfam" id="TIGR01543">
    <property type="entry name" value="proheadase_HK97"/>
    <property type="match status" value="1"/>
</dbReference>
<evidence type="ECO:0000256" key="3">
    <source>
        <dbReference type="ARBA" id="ARBA00022801"/>
    </source>
</evidence>
<dbReference type="InterPro" id="IPR054613">
    <property type="entry name" value="Peptidase_S78_dom"/>
</dbReference>
<evidence type="ECO:0000256" key="4">
    <source>
        <dbReference type="ARBA" id="ARBA00022950"/>
    </source>
</evidence>
<keyword evidence="4" id="KW-0118">Viral capsid assembly</keyword>
<dbReference type="InterPro" id="IPR006433">
    <property type="entry name" value="Prohead_protease"/>
</dbReference>
<reference evidence="7" key="1">
    <citation type="journal article" date="2021" name="Proc. Natl. Acad. Sci. U.S.A.">
        <title>A Catalog of Tens of Thousands of Viruses from Human Metagenomes Reveals Hidden Associations with Chronic Diseases.</title>
        <authorList>
            <person name="Tisza M.J."/>
            <person name="Buck C.B."/>
        </authorList>
    </citation>
    <scope>NUCLEOTIDE SEQUENCE</scope>
    <source>
        <strain evidence="7">CtZNX6</strain>
    </source>
</reference>
<protein>
    <submittedName>
        <fullName evidence="7">Prohead serine protease</fullName>
    </submittedName>
</protein>
<dbReference type="Pfam" id="PF04586">
    <property type="entry name" value="Peptidase_S78"/>
    <property type="match status" value="1"/>
</dbReference>
<dbReference type="EMBL" id="BK015373">
    <property type="protein sequence ID" value="DAE03753.1"/>
    <property type="molecule type" value="Genomic_DNA"/>
</dbReference>
<feature type="domain" description="Prohead serine protease" evidence="6">
    <location>
        <begin position="4"/>
        <end position="162"/>
    </location>
</feature>
<keyword evidence="1" id="KW-1188">Viral release from host cell</keyword>
<keyword evidence="2 7" id="KW-0645">Protease</keyword>
<accession>A0A8S5PBK4</accession>